<name>A0AAU7M028_9BURK</name>
<dbReference type="RefSeq" id="WP_349282228.1">
    <property type="nucleotide sequence ID" value="NZ_CBCSCU010000060.1"/>
</dbReference>
<accession>A0AAU7M028</accession>
<geneLocation type="plasmid" evidence="1">
    <name>p1</name>
</geneLocation>
<keyword evidence="1" id="KW-0614">Plasmid</keyword>
<protein>
    <submittedName>
        <fullName evidence="1">Uncharacterized protein</fullName>
    </submittedName>
</protein>
<dbReference type="EMBL" id="CP157676">
    <property type="protein sequence ID" value="XBP72563.1"/>
    <property type="molecule type" value="Genomic_DNA"/>
</dbReference>
<dbReference type="AlphaFoldDB" id="A0AAU7M028"/>
<sequence length="121" mass="13528">MNQPLPYPERGSRSPARPNLAASCIVKRMRESKYYAGNALRRSIWKESQEGAAAPASAAWRTRSLDIEIGDWEILFEAIQTRLRLAAGVWLDVTLQAPSPERVRVFLQTLQTGMQLACQAA</sequence>
<organism evidence="1">
    <name type="scientific">Polaromonas hydrogenivorans</name>
    <dbReference type="NCBI Taxonomy" id="335476"/>
    <lineage>
        <taxon>Bacteria</taxon>
        <taxon>Pseudomonadati</taxon>
        <taxon>Pseudomonadota</taxon>
        <taxon>Betaproteobacteria</taxon>
        <taxon>Burkholderiales</taxon>
        <taxon>Comamonadaceae</taxon>
        <taxon>Polaromonas</taxon>
    </lineage>
</organism>
<proteinExistence type="predicted"/>
<gene>
    <name evidence="1" type="ORF">ABLV49_20975</name>
</gene>
<evidence type="ECO:0000313" key="1">
    <source>
        <dbReference type="EMBL" id="XBP72563.1"/>
    </source>
</evidence>
<reference evidence="1" key="1">
    <citation type="submission" date="2024-05" db="EMBL/GenBank/DDBJ databases">
        <authorList>
            <person name="Bunk B."/>
            <person name="Swiderski J."/>
            <person name="Sproer C."/>
            <person name="Thiel V."/>
        </authorList>
    </citation>
    <scope>NUCLEOTIDE SEQUENCE</scope>
    <source>
        <strain evidence="1">DSM 17735</strain>
        <plasmid evidence="1">p1</plasmid>
    </source>
</reference>